<dbReference type="FunFam" id="1.10.10.10:FF:000212">
    <property type="entry name" value="Eukaryotic translation initiation factor 3 subunit K"/>
    <property type="match status" value="1"/>
</dbReference>
<keyword evidence="3" id="KW-0648">Protein biosynthesis</keyword>
<name>A0AA36FYD1_9BILA</name>
<dbReference type="EMBL" id="CATQJA010002556">
    <property type="protein sequence ID" value="CAJ0571330.1"/>
    <property type="molecule type" value="Genomic_DNA"/>
</dbReference>
<dbReference type="InterPro" id="IPR009374">
    <property type="entry name" value="eIF3k"/>
</dbReference>
<evidence type="ECO:0000259" key="5">
    <source>
        <dbReference type="PROSITE" id="PS50250"/>
    </source>
</evidence>
<dbReference type="SUPFAM" id="SSF48371">
    <property type="entry name" value="ARM repeat"/>
    <property type="match status" value="1"/>
</dbReference>
<evidence type="ECO:0000313" key="6">
    <source>
        <dbReference type="EMBL" id="CAJ0571330.1"/>
    </source>
</evidence>
<evidence type="ECO:0000256" key="3">
    <source>
        <dbReference type="ARBA" id="ARBA00022917"/>
    </source>
</evidence>
<dbReference type="GO" id="GO:0043022">
    <property type="term" value="F:ribosome binding"/>
    <property type="evidence" value="ECO:0007669"/>
    <property type="project" value="InterPro"/>
</dbReference>
<evidence type="ECO:0000313" key="7">
    <source>
        <dbReference type="Proteomes" id="UP001177023"/>
    </source>
</evidence>
<dbReference type="Pfam" id="PF10075">
    <property type="entry name" value="CSN8_PSD8_EIF3K"/>
    <property type="match status" value="1"/>
</dbReference>
<dbReference type="PANTHER" id="PTHR13022:SF0">
    <property type="entry name" value="EUKARYOTIC TRANSLATION INITIATION FACTOR 3 SUBUNIT K"/>
    <property type="match status" value="1"/>
</dbReference>
<dbReference type="PROSITE" id="PS50250">
    <property type="entry name" value="PCI"/>
    <property type="match status" value="1"/>
</dbReference>
<feature type="domain" description="PCI" evidence="5">
    <location>
        <begin position="42"/>
        <end position="220"/>
    </location>
</feature>
<dbReference type="GO" id="GO:0006446">
    <property type="term" value="P:regulation of translational initiation"/>
    <property type="evidence" value="ECO:0007669"/>
    <property type="project" value="InterPro"/>
</dbReference>
<dbReference type="InterPro" id="IPR016020">
    <property type="entry name" value="Transl_init_fac_sub12_N_euk"/>
</dbReference>
<dbReference type="InterPro" id="IPR000717">
    <property type="entry name" value="PCI_dom"/>
</dbReference>
<dbReference type="FunFam" id="1.25.40.250:FF:000008">
    <property type="entry name" value="Eukaryotic translation initiation factor 3 subunit K"/>
    <property type="match status" value="1"/>
</dbReference>
<evidence type="ECO:0000256" key="1">
    <source>
        <dbReference type="ARBA" id="ARBA00022490"/>
    </source>
</evidence>
<accession>A0AA36FYD1</accession>
<keyword evidence="2" id="KW-0396">Initiation factor</keyword>
<organism evidence="6 7">
    <name type="scientific">Mesorhabditis spiculigera</name>
    <dbReference type="NCBI Taxonomy" id="96644"/>
    <lineage>
        <taxon>Eukaryota</taxon>
        <taxon>Metazoa</taxon>
        <taxon>Ecdysozoa</taxon>
        <taxon>Nematoda</taxon>
        <taxon>Chromadorea</taxon>
        <taxon>Rhabditida</taxon>
        <taxon>Rhabditina</taxon>
        <taxon>Rhabditomorpha</taxon>
        <taxon>Rhabditoidea</taxon>
        <taxon>Rhabditidae</taxon>
        <taxon>Mesorhabditinae</taxon>
        <taxon>Mesorhabditis</taxon>
    </lineage>
</organism>
<comment type="caution">
    <text evidence="6">The sequence shown here is derived from an EMBL/GenBank/DDBJ whole genome shotgun (WGS) entry which is preliminary data.</text>
</comment>
<feature type="non-terminal residue" evidence="6">
    <location>
        <position position="1"/>
    </location>
</feature>
<dbReference type="Gene3D" id="1.25.40.250">
    <property type="entry name" value="ARM repeat, domain 1"/>
    <property type="match status" value="1"/>
</dbReference>
<dbReference type="PANTHER" id="PTHR13022">
    <property type="entry name" value="EUKARYOTIC TRANSLATION INITIATION FACTOR 3 SUBUNIT 11"/>
    <property type="match status" value="1"/>
</dbReference>
<keyword evidence="7" id="KW-1185">Reference proteome</keyword>
<keyword evidence="1" id="KW-0963">Cytoplasm</keyword>
<evidence type="ECO:0000256" key="4">
    <source>
        <dbReference type="SAM" id="MobiDB-lite"/>
    </source>
</evidence>
<protein>
    <recommendedName>
        <fullName evidence="5">PCI domain-containing protein</fullName>
    </recommendedName>
</protein>
<dbReference type="InterPro" id="IPR036388">
    <property type="entry name" value="WH-like_DNA-bd_sf"/>
</dbReference>
<dbReference type="Gene3D" id="1.10.10.10">
    <property type="entry name" value="Winged helix-like DNA-binding domain superfamily/Winged helix DNA-binding domain"/>
    <property type="match status" value="1"/>
</dbReference>
<dbReference type="AlphaFoldDB" id="A0AA36FYD1"/>
<dbReference type="InterPro" id="IPR016024">
    <property type="entry name" value="ARM-type_fold"/>
</dbReference>
<feature type="region of interest" description="Disordered" evidence="4">
    <location>
        <begin position="264"/>
        <end position="287"/>
    </location>
</feature>
<dbReference type="InterPro" id="IPR033464">
    <property type="entry name" value="CSN8_PSD8_EIF3K"/>
</dbReference>
<evidence type="ECO:0000256" key="2">
    <source>
        <dbReference type="ARBA" id="ARBA00022540"/>
    </source>
</evidence>
<dbReference type="GO" id="GO:0005852">
    <property type="term" value="C:eukaryotic translation initiation factor 3 complex"/>
    <property type="evidence" value="ECO:0007669"/>
    <property type="project" value="InterPro"/>
</dbReference>
<dbReference type="HAMAP" id="MF_03010">
    <property type="entry name" value="eIF3k"/>
    <property type="match status" value="1"/>
</dbReference>
<dbReference type="GO" id="GO:0003743">
    <property type="term" value="F:translation initiation factor activity"/>
    <property type="evidence" value="ECO:0007669"/>
    <property type="project" value="UniProtKB-KW"/>
</dbReference>
<sequence>MSNFEDLCDDLHENIQGVNRYNPENVGQLERCVKAMISENRYDRDISLTLLKLYQLNPDRYEETSVKSILLKTLMELPAPDFALAKSLLDANRINSAEIKRVLDLGAVLESCNFGVFWKLMKGEYRPTTEPSEPFRQPAEVAKLVKAIPGFDEAVRVFVCKAVSVTYQNIEKSILARLLGGVTEAQLKEYATTFNWKIHDGVISIANHEATIRSRNIDEKLQFSDVTEILKQIVDYFLLQNSSLGTAAKSSRVKVVLPRAGMARRRQDARADDEQPAGLGIEPKRSDPPRFFDIPREDAFPLLGRNLLVMRGHLLWMQCFFKWFCFPTDAFKGVPYPEEDFTILDKTLLWFFDGFKRWDALHFFAYC</sequence>
<proteinExistence type="inferred from homology"/>
<reference evidence="6" key="1">
    <citation type="submission" date="2023-06" db="EMBL/GenBank/DDBJ databases">
        <authorList>
            <person name="Delattre M."/>
        </authorList>
    </citation>
    <scope>NUCLEOTIDE SEQUENCE</scope>
    <source>
        <strain evidence="6">AF72</strain>
    </source>
</reference>
<dbReference type="Proteomes" id="UP001177023">
    <property type="component" value="Unassembled WGS sequence"/>
</dbReference>
<dbReference type="InterPro" id="IPR036390">
    <property type="entry name" value="WH_DNA-bd_sf"/>
</dbReference>
<dbReference type="SUPFAM" id="SSF46785">
    <property type="entry name" value="Winged helix' DNA-binding domain"/>
    <property type="match status" value="1"/>
</dbReference>
<gene>
    <name evidence="6" type="ORF">MSPICULIGERA_LOCUS9740</name>
</gene>